<evidence type="ECO:0000313" key="2">
    <source>
        <dbReference type="EMBL" id="KAF2769058.1"/>
    </source>
</evidence>
<name>A0A6G1L9F8_9PEZI</name>
<evidence type="ECO:0000256" key="1">
    <source>
        <dbReference type="SAM" id="MobiDB-lite"/>
    </source>
</evidence>
<reference evidence="2" key="1">
    <citation type="journal article" date="2020" name="Stud. Mycol.">
        <title>101 Dothideomycetes genomes: a test case for predicting lifestyles and emergence of pathogens.</title>
        <authorList>
            <person name="Haridas S."/>
            <person name="Albert R."/>
            <person name="Binder M."/>
            <person name="Bloem J."/>
            <person name="Labutti K."/>
            <person name="Salamov A."/>
            <person name="Andreopoulos B."/>
            <person name="Baker S."/>
            <person name="Barry K."/>
            <person name="Bills G."/>
            <person name="Bluhm B."/>
            <person name="Cannon C."/>
            <person name="Castanera R."/>
            <person name="Culley D."/>
            <person name="Daum C."/>
            <person name="Ezra D."/>
            <person name="Gonzalez J."/>
            <person name="Henrissat B."/>
            <person name="Kuo A."/>
            <person name="Liang C."/>
            <person name="Lipzen A."/>
            <person name="Lutzoni F."/>
            <person name="Magnuson J."/>
            <person name="Mondo S."/>
            <person name="Nolan M."/>
            <person name="Ohm R."/>
            <person name="Pangilinan J."/>
            <person name="Park H.-J."/>
            <person name="Ramirez L."/>
            <person name="Alfaro M."/>
            <person name="Sun H."/>
            <person name="Tritt A."/>
            <person name="Yoshinaga Y."/>
            <person name="Zwiers L.-H."/>
            <person name="Turgeon B."/>
            <person name="Goodwin S."/>
            <person name="Spatafora J."/>
            <person name="Crous P."/>
            <person name="Grigoriev I."/>
        </authorList>
    </citation>
    <scope>NUCLEOTIDE SEQUENCE</scope>
    <source>
        <strain evidence="2">CBS 116005</strain>
    </source>
</reference>
<proteinExistence type="predicted"/>
<evidence type="ECO:0000313" key="3">
    <source>
        <dbReference type="Proteomes" id="UP000799436"/>
    </source>
</evidence>
<protein>
    <submittedName>
        <fullName evidence="2">Uncharacterized protein</fullName>
    </submittedName>
</protein>
<feature type="region of interest" description="Disordered" evidence="1">
    <location>
        <begin position="13"/>
        <end position="50"/>
    </location>
</feature>
<accession>A0A6G1L9F8</accession>
<keyword evidence="3" id="KW-1185">Reference proteome</keyword>
<gene>
    <name evidence="2" type="ORF">EJ03DRAFT_374884</name>
</gene>
<dbReference type="EMBL" id="ML995838">
    <property type="protein sequence ID" value="KAF2769058.1"/>
    <property type="molecule type" value="Genomic_DNA"/>
</dbReference>
<dbReference type="Proteomes" id="UP000799436">
    <property type="component" value="Unassembled WGS sequence"/>
</dbReference>
<sequence length="160" mass="18117">MYMGQFILPKMPAERKTTSNRVHGPEPTLEDDLKGAGSRRGVPTRGERSKFPPRYDNLSNCAIFGDNRGFSELCASVLEQLIVSAEIQLMQRGFQSTSVPYTNLPPTSKLFLSFWVEEAAGWWTAECHRNPKLDDLPASFSREVTKAMAFVRREQEKDES</sequence>
<organism evidence="2 3">
    <name type="scientific">Teratosphaeria nubilosa</name>
    <dbReference type="NCBI Taxonomy" id="161662"/>
    <lineage>
        <taxon>Eukaryota</taxon>
        <taxon>Fungi</taxon>
        <taxon>Dikarya</taxon>
        <taxon>Ascomycota</taxon>
        <taxon>Pezizomycotina</taxon>
        <taxon>Dothideomycetes</taxon>
        <taxon>Dothideomycetidae</taxon>
        <taxon>Mycosphaerellales</taxon>
        <taxon>Teratosphaeriaceae</taxon>
        <taxon>Teratosphaeria</taxon>
    </lineage>
</organism>
<dbReference type="AlphaFoldDB" id="A0A6G1L9F8"/>